<organism evidence="5 6">
    <name type="scientific">Microbacterium dauci</name>
    <dbReference type="NCBI Taxonomy" id="3048008"/>
    <lineage>
        <taxon>Bacteria</taxon>
        <taxon>Bacillati</taxon>
        <taxon>Actinomycetota</taxon>
        <taxon>Actinomycetes</taxon>
        <taxon>Micrococcales</taxon>
        <taxon>Microbacteriaceae</taxon>
        <taxon>Microbacterium</taxon>
    </lineage>
</organism>
<sequence length="261" mass="27534">MAVIVITGAAGVIGQAVSPQLATRHQLRLLDVQIPEHADSTWTRGSIADSETLAKVLDGADTLVHLAGIPTEAPWEDLLTVNIDGTRRVLEAARDAGVRRVMLASSIHAGGYLTGADADSREVRPDSFYGVSKAAMEALGSLFADRFGMCVVSARICTFGTEPSAGRTVATWLSAADMVGLVEAVANLETPGHHLIWAVSNNSPGWFNLEPGRRVGYHPVDDAAARLEEIAGTPPKLPDSHSVLGGPFLDIPLGRGSTTKR</sequence>
<dbReference type="InterPro" id="IPR036291">
    <property type="entry name" value="NAD(P)-bd_dom_sf"/>
</dbReference>
<dbReference type="EMBL" id="JASJND010000004">
    <property type="protein sequence ID" value="MDJ1113812.1"/>
    <property type="molecule type" value="Genomic_DNA"/>
</dbReference>
<keyword evidence="6" id="KW-1185">Reference proteome</keyword>
<dbReference type="PANTHER" id="PTHR43103">
    <property type="entry name" value="NUCLEOSIDE-DIPHOSPHATE-SUGAR EPIMERASE"/>
    <property type="match status" value="1"/>
</dbReference>
<keyword evidence="2" id="KW-0560">Oxidoreductase</keyword>
<dbReference type="Proteomes" id="UP001321481">
    <property type="component" value="Unassembled WGS sequence"/>
</dbReference>
<dbReference type="RefSeq" id="WP_283715298.1">
    <property type="nucleotide sequence ID" value="NZ_JASJND010000004.1"/>
</dbReference>
<evidence type="ECO:0000313" key="6">
    <source>
        <dbReference type="Proteomes" id="UP001321481"/>
    </source>
</evidence>
<dbReference type="PRINTS" id="PR00081">
    <property type="entry name" value="GDHRDH"/>
</dbReference>
<accession>A0ABT6ZCC4</accession>
<protein>
    <submittedName>
        <fullName evidence="5">NAD(P)-dependent oxidoreductase</fullName>
    </submittedName>
</protein>
<dbReference type="SUPFAM" id="SSF51735">
    <property type="entry name" value="NAD(P)-binding Rossmann-fold domains"/>
    <property type="match status" value="1"/>
</dbReference>
<evidence type="ECO:0000256" key="3">
    <source>
        <dbReference type="ARBA" id="ARBA00023027"/>
    </source>
</evidence>
<dbReference type="InterPro" id="IPR002347">
    <property type="entry name" value="SDR_fam"/>
</dbReference>
<dbReference type="InterPro" id="IPR001509">
    <property type="entry name" value="Epimerase_deHydtase"/>
</dbReference>
<dbReference type="Gene3D" id="3.40.50.720">
    <property type="entry name" value="NAD(P)-binding Rossmann-like Domain"/>
    <property type="match status" value="1"/>
</dbReference>
<evidence type="ECO:0000256" key="1">
    <source>
        <dbReference type="ARBA" id="ARBA00007637"/>
    </source>
</evidence>
<proteinExistence type="inferred from homology"/>
<dbReference type="CDD" id="cd08946">
    <property type="entry name" value="SDR_e"/>
    <property type="match status" value="1"/>
</dbReference>
<dbReference type="Pfam" id="PF01370">
    <property type="entry name" value="Epimerase"/>
    <property type="match status" value="1"/>
</dbReference>
<dbReference type="PANTHER" id="PTHR43103:SF5">
    <property type="entry name" value="4-EPIMERASE, PUTATIVE (AFU_ORTHOLOGUE AFUA_7G00360)-RELATED"/>
    <property type="match status" value="1"/>
</dbReference>
<comment type="caution">
    <text evidence="5">The sequence shown here is derived from an EMBL/GenBank/DDBJ whole genome shotgun (WGS) entry which is preliminary data.</text>
</comment>
<keyword evidence="3" id="KW-0520">NAD</keyword>
<evidence type="ECO:0000313" key="5">
    <source>
        <dbReference type="EMBL" id="MDJ1113812.1"/>
    </source>
</evidence>
<name>A0ABT6ZCC4_9MICO</name>
<evidence type="ECO:0000259" key="4">
    <source>
        <dbReference type="Pfam" id="PF01370"/>
    </source>
</evidence>
<reference evidence="5 6" key="1">
    <citation type="submission" date="2023-05" db="EMBL/GenBank/DDBJ databases">
        <title>Microbacterium dauci sp.nov., Isolated from Carrot Rhizosphere Soil.</title>
        <authorList>
            <person name="Xiao Z."/>
            <person name="Zheng J."/>
        </authorList>
    </citation>
    <scope>NUCLEOTIDE SEQUENCE [LARGE SCALE GENOMIC DNA]</scope>
    <source>
        <strain evidence="5 6">LX3-4</strain>
    </source>
</reference>
<gene>
    <name evidence="5" type="ORF">QNI14_05040</name>
</gene>
<feature type="domain" description="NAD-dependent epimerase/dehydratase" evidence="4">
    <location>
        <begin position="4"/>
        <end position="159"/>
    </location>
</feature>
<evidence type="ECO:0000256" key="2">
    <source>
        <dbReference type="ARBA" id="ARBA00023002"/>
    </source>
</evidence>
<comment type="similarity">
    <text evidence="1">Belongs to the NAD(P)-dependent epimerase/dehydratase family.</text>
</comment>